<feature type="transmembrane region" description="Helical" evidence="1">
    <location>
        <begin position="328"/>
        <end position="349"/>
    </location>
</feature>
<feature type="transmembrane region" description="Helical" evidence="1">
    <location>
        <begin position="479"/>
        <end position="499"/>
    </location>
</feature>
<evidence type="ECO:0000256" key="1">
    <source>
        <dbReference type="SAM" id="Phobius"/>
    </source>
</evidence>
<keyword evidence="1" id="KW-1133">Transmembrane helix</keyword>
<feature type="transmembrane region" description="Helical" evidence="1">
    <location>
        <begin position="113"/>
        <end position="131"/>
    </location>
</feature>
<dbReference type="Gene3D" id="3.40.50.1110">
    <property type="entry name" value="SGNH hydrolase"/>
    <property type="match status" value="1"/>
</dbReference>
<dbReference type="SUPFAM" id="SSF52266">
    <property type="entry name" value="SGNH hydrolase"/>
    <property type="match status" value="1"/>
</dbReference>
<feature type="transmembrane region" description="Helical" evidence="1">
    <location>
        <begin position="439"/>
        <end position="458"/>
    </location>
</feature>
<dbReference type="Proteomes" id="UP000183471">
    <property type="component" value="Unassembled WGS sequence"/>
</dbReference>
<protein>
    <submittedName>
        <fullName evidence="2">D-alanyl-lipoteichoic acid acyltransferase DltB, MBOAT superfamily</fullName>
    </submittedName>
</protein>
<keyword evidence="3" id="KW-1185">Reference proteome</keyword>
<feature type="transmembrane region" description="Helical" evidence="1">
    <location>
        <begin position="355"/>
        <end position="378"/>
    </location>
</feature>
<feature type="transmembrane region" description="Helical" evidence="1">
    <location>
        <begin position="214"/>
        <end position="232"/>
    </location>
</feature>
<dbReference type="RefSeq" id="WP_074630451.1">
    <property type="nucleotide sequence ID" value="NZ_FNKY01000001.1"/>
</dbReference>
<feature type="transmembrane region" description="Helical" evidence="1">
    <location>
        <begin position="27"/>
        <end position="44"/>
    </location>
</feature>
<accession>A0ABY0TB24</accession>
<evidence type="ECO:0000313" key="3">
    <source>
        <dbReference type="Proteomes" id="UP000183471"/>
    </source>
</evidence>
<feature type="transmembrane region" description="Helical" evidence="1">
    <location>
        <begin position="398"/>
        <end position="419"/>
    </location>
</feature>
<evidence type="ECO:0000313" key="2">
    <source>
        <dbReference type="EMBL" id="SDQ30159.1"/>
    </source>
</evidence>
<organism evidence="2 3">
    <name type="scientific">Nitrosospira multiformis</name>
    <dbReference type="NCBI Taxonomy" id="1231"/>
    <lineage>
        <taxon>Bacteria</taxon>
        <taxon>Pseudomonadati</taxon>
        <taxon>Pseudomonadota</taxon>
        <taxon>Betaproteobacteria</taxon>
        <taxon>Nitrosomonadales</taxon>
        <taxon>Nitrosomonadaceae</taxon>
        <taxon>Nitrosospira</taxon>
    </lineage>
</organism>
<keyword evidence="1" id="KW-0472">Membrane</keyword>
<keyword evidence="2" id="KW-0808">Transferase</keyword>
<feature type="transmembrane region" description="Helical" evidence="1">
    <location>
        <begin position="50"/>
        <end position="70"/>
    </location>
</feature>
<reference evidence="2 3" key="1">
    <citation type="submission" date="2016-10" db="EMBL/GenBank/DDBJ databases">
        <authorList>
            <person name="Varghese N."/>
            <person name="Submissions S."/>
        </authorList>
    </citation>
    <scope>NUCLEOTIDE SEQUENCE [LARGE SCALE GENOMIC DNA]</scope>
    <source>
        <strain evidence="2 3">Nl1</strain>
    </source>
</reference>
<feature type="transmembrane region" description="Helical" evidence="1">
    <location>
        <begin position="252"/>
        <end position="276"/>
    </location>
</feature>
<proteinExistence type="predicted"/>
<keyword evidence="2" id="KW-0012">Acyltransferase</keyword>
<dbReference type="InterPro" id="IPR036514">
    <property type="entry name" value="SGNH_hydro_sf"/>
</dbReference>
<gene>
    <name evidence="2" type="ORF">SAMN05216402_0268</name>
</gene>
<feature type="transmembrane region" description="Helical" evidence="1">
    <location>
        <begin position="77"/>
        <end position="107"/>
    </location>
</feature>
<feature type="transmembrane region" description="Helical" evidence="1">
    <location>
        <begin position="173"/>
        <end position="193"/>
    </location>
</feature>
<comment type="caution">
    <text evidence="2">The sequence shown here is derived from an EMBL/GenBank/DDBJ whole genome shotgun (WGS) entry which is preliminary data.</text>
</comment>
<sequence>MSTIVTKIGSRHENAAFASGRIGIKEYVLILFQLGIVLLLLRQFQIESAAFLRLALLAFSGFAIHALLPLRHRLSFFLLLSFVGIVTTLGIANGVSLITIGLILIGICHLPVSFRLRGILILAVVALLVAWRAKWLDGPVADAVWPILGSMFMFRLIVYIYELQHDKTPASPVQTLSYFFMLPNVCFPLFPVIDYKTFRRNYYDDDAYRIYQTGIDWIVRGVIHLLLYRFVYYHLTLAPSEVTGPAQLIQYLVANFLLYLRVSGLFHLIIGMLYLFGFRLPETHNRYLLASSFTDFWRRINIYWKDFMQKIFYYPAVFRLRALGTTKAMVVATLYVFMLTWFLHAYQWFWLRGTMLWVLQDILFWAILGVLVVLNALYELKYGRSRSLGKTKQTWRSLGVLTFKSFATFWFICVLWSFWTAESLSDWFSLWSALEGPMTADTLIFPGIILVVIVLGSIEGSTIRNTRSTEGVDREWIRARAAMVAAMFVLVGVSIEAVHTRLGAEVATMVHSLRSARLSRLDTANLERGYYENLLSVDRFNSQLWEVYTNKPQTWLDGNAGLKRFTSDFAQSEMVPSVVLDTNYGVISINRWGMRDQDYERKPPPNTYRIAMLGASSVMGWGVADGQTFEALVEDRLKREDNLYANYEILNFGVQGYQPLQQLVSLEKALEFEPNAIFYIATGREISRATRYLVEATQKNVVIPFEPLREIVARAGLTRDMDETAALKRINPYSNEILSWTYHRIVERSRENGALPVFIFLPQVREGTWQEETPETLSMAEKAGFIIINLADVYSGQDITTIRLAEWDDHPNVLGHTLIASRLYDELRKKRDVIFNSPRNALKH</sequence>
<dbReference type="GO" id="GO:0016746">
    <property type="term" value="F:acyltransferase activity"/>
    <property type="evidence" value="ECO:0007669"/>
    <property type="project" value="UniProtKB-KW"/>
</dbReference>
<name>A0ABY0TB24_9PROT</name>
<keyword evidence="1" id="KW-0812">Transmembrane</keyword>
<dbReference type="EMBL" id="FNKY01000001">
    <property type="protein sequence ID" value="SDQ30159.1"/>
    <property type="molecule type" value="Genomic_DNA"/>
</dbReference>
<feature type="transmembrane region" description="Helical" evidence="1">
    <location>
        <begin position="143"/>
        <end position="161"/>
    </location>
</feature>